<feature type="compositionally biased region" description="Basic and acidic residues" evidence="3">
    <location>
        <begin position="136"/>
        <end position="158"/>
    </location>
</feature>
<sequence>MLVIILLAALFCQAVSYQIQPRRGDTPPKELLRSTEKASRVQCFKTTCIDPDFTDLDPNVLNDSDDNDEGAKKEEDSSEEDSERDEWIAPESRVRRPSGTDAMRRFNSRMRKNEKDENDDKRKARNKKQKLPTPEGRNRDKTLFEGDIKKRERSDKNTPKFRHAMSNQKALWFRPPGFHSKAKAVIPYKLDSSYSEADKKIILAAMEAIETKTSSDGRCISFVEKDVQENFEFRDYVYIQPIDGCWSYVANARLDDDDFSDWKYQNMSLTPGCLSYLGVPIHEFLHLCGLYHEHTRPDRDTYIKIVWENIDPDFKENFEINEEAKPHDTPYDYRSVLHYEENEFAMDYTKPTIIPNKPVYIGQRDGLSALDILKLQRVYGCRETVPNFDSVAEGEMKQKCTFELGEPCTFKNKFNSITGKNKGEAEFVTLPAFNAPYYEATKWSFYEGYFQCLPASSASYGDVAIFQSPVMQPENYCLYFSFYMWQSKGSKLEVVISLVESDISQAVWTQEGTTKHDSWYLAVKDISVSRRFTVELRATMGDKDISFDEIFLVHRNESYTECTDDLMYI</sequence>
<reference evidence="4" key="1">
    <citation type="submission" date="2022-03" db="EMBL/GenBank/DDBJ databases">
        <authorList>
            <person name="Martin C."/>
        </authorList>
    </citation>
    <scope>NUCLEOTIDE SEQUENCE</scope>
</reference>
<dbReference type="GO" id="GO:0016020">
    <property type="term" value="C:membrane"/>
    <property type="evidence" value="ECO:0007669"/>
    <property type="project" value="InterPro"/>
</dbReference>
<keyword evidence="1 2" id="KW-0862">Zinc</keyword>
<evidence type="ECO:0000313" key="4">
    <source>
        <dbReference type="EMBL" id="CAH1787738.1"/>
    </source>
</evidence>
<dbReference type="SMART" id="SM00137">
    <property type="entry name" value="MAM"/>
    <property type="match status" value="1"/>
</dbReference>
<protein>
    <recommendedName>
        <fullName evidence="2">Metalloendopeptidase</fullName>
        <ecNumber evidence="2">3.4.24.-</ecNumber>
    </recommendedName>
</protein>
<dbReference type="GO" id="GO:0008270">
    <property type="term" value="F:zinc ion binding"/>
    <property type="evidence" value="ECO:0007669"/>
    <property type="project" value="UniProtKB-UniRule"/>
</dbReference>
<dbReference type="AlphaFoldDB" id="A0A8J1UWE9"/>
<dbReference type="InterPro" id="IPR000998">
    <property type="entry name" value="MAM_dom"/>
</dbReference>
<keyword evidence="1 2" id="KW-0378">Hydrolase</keyword>
<feature type="binding site" evidence="1">
    <location>
        <position position="282"/>
    </location>
    <ligand>
        <name>Zn(2+)</name>
        <dbReference type="ChEBI" id="CHEBI:29105"/>
        <note>catalytic</note>
    </ligand>
</feature>
<dbReference type="Gene3D" id="2.60.120.200">
    <property type="match status" value="1"/>
</dbReference>
<dbReference type="Pfam" id="PF00629">
    <property type="entry name" value="MAM"/>
    <property type="match status" value="1"/>
</dbReference>
<dbReference type="Proteomes" id="UP000749559">
    <property type="component" value="Unassembled WGS sequence"/>
</dbReference>
<gene>
    <name evidence="4" type="ORF">OFUS_LOCUS13379</name>
</gene>
<comment type="caution">
    <text evidence="4">The sequence shown here is derived from an EMBL/GenBank/DDBJ whole genome shotgun (WGS) entry which is preliminary data.</text>
</comment>
<keyword evidence="1 2" id="KW-0482">Metalloprotease</keyword>
<dbReference type="PROSITE" id="PS51864">
    <property type="entry name" value="ASTACIN"/>
    <property type="match status" value="1"/>
</dbReference>
<comment type="cofactor">
    <cofactor evidence="1 2">
        <name>Zn(2+)</name>
        <dbReference type="ChEBI" id="CHEBI:29105"/>
    </cofactor>
    <text evidence="1 2">Binds 1 zinc ion per subunit.</text>
</comment>
<dbReference type="GO" id="GO:0006508">
    <property type="term" value="P:proteolysis"/>
    <property type="evidence" value="ECO:0007669"/>
    <property type="project" value="UniProtKB-KW"/>
</dbReference>
<feature type="binding site" evidence="1">
    <location>
        <position position="286"/>
    </location>
    <ligand>
        <name>Zn(2+)</name>
        <dbReference type="ChEBI" id="CHEBI:29105"/>
        <note>catalytic</note>
    </ligand>
</feature>
<dbReference type="PRINTS" id="PR00480">
    <property type="entry name" value="ASTACIN"/>
</dbReference>
<dbReference type="SMART" id="SM00235">
    <property type="entry name" value="ZnMc"/>
    <property type="match status" value="1"/>
</dbReference>
<comment type="caution">
    <text evidence="1">Lacks conserved residue(s) required for the propagation of feature annotation.</text>
</comment>
<feature type="region of interest" description="Disordered" evidence="3">
    <location>
        <begin position="54"/>
        <end position="161"/>
    </location>
</feature>
<keyword evidence="1 2" id="KW-0479">Metal-binding</keyword>
<name>A0A8J1UWE9_OWEFU</name>
<evidence type="ECO:0000256" key="3">
    <source>
        <dbReference type="SAM" id="MobiDB-lite"/>
    </source>
</evidence>
<feature type="chain" id="PRO_5042621120" description="Metalloendopeptidase" evidence="2">
    <location>
        <begin position="17"/>
        <end position="569"/>
    </location>
</feature>
<dbReference type="EC" id="3.4.24.-" evidence="2"/>
<evidence type="ECO:0000256" key="2">
    <source>
        <dbReference type="RuleBase" id="RU361183"/>
    </source>
</evidence>
<dbReference type="SUPFAM" id="SSF55486">
    <property type="entry name" value="Metalloproteases ('zincins'), catalytic domain"/>
    <property type="match status" value="1"/>
</dbReference>
<dbReference type="EMBL" id="CAIIXF020000006">
    <property type="protein sequence ID" value="CAH1787738.1"/>
    <property type="molecule type" value="Genomic_DNA"/>
</dbReference>
<dbReference type="GO" id="GO:0004222">
    <property type="term" value="F:metalloendopeptidase activity"/>
    <property type="evidence" value="ECO:0007669"/>
    <property type="project" value="UniProtKB-UniRule"/>
</dbReference>
<dbReference type="InterPro" id="IPR006026">
    <property type="entry name" value="Peptidase_Metallo"/>
</dbReference>
<dbReference type="PANTHER" id="PTHR10127:SF850">
    <property type="entry name" value="METALLOENDOPEPTIDASE"/>
    <property type="match status" value="1"/>
</dbReference>
<dbReference type="InterPro" id="IPR001506">
    <property type="entry name" value="Peptidase_M12A"/>
</dbReference>
<proteinExistence type="predicted"/>
<dbReference type="InterPro" id="IPR013320">
    <property type="entry name" value="ConA-like_dom_sf"/>
</dbReference>
<keyword evidence="5" id="KW-1185">Reference proteome</keyword>
<keyword evidence="1 2" id="KW-0645">Protease</keyword>
<dbReference type="CDD" id="cd04280">
    <property type="entry name" value="ZnMc_astacin_like"/>
    <property type="match status" value="1"/>
</dbReference>
<dbReference type="InterPro" id="IPR024079">
    <property type="entry name" value="MetalloPept_cat_dom_sf"/>
</dbReference>
<evidence type="ECO:0000256" key="1">
    <source>
        <dbReference type="PROSITE-ProRule" id="PRU01211"/>
    </source>
</evidence>
<accession>A0A8J1UWE9</accession>
<dbReference type="Pfam" id="PF01400">
    <property type="entry name" value="Astacin"/>
    <property type="match status" value="1"/>
</dbReference>
<dbReference type="InterPro" id="IPR034035">
    <property type="entry name" value="Astacin-like_dom"/>
</dbReference>
<evidence type="ECO:0000313" key="5">
    <source>
        <dbReference type="Proteomes" id="UP000749559"/>
    </source>
</evidence>
<dbReference type="OrthoDB" id="291007at2759"/>
<feature type="binding site" evidence="1">
    <location>
        <position position="292"/>
    </location>
    <ligand>
        <name>Zn(2+)</name>
        <dbReference type="ChEBI" id="CHEBI:29105"/>
        <note>catalytic</note>
    </ligand>
</feature>
<dbReference type="PROSITE" id="PS50060">
    <property type="entry name" value="MAM_2"/>
    <property type="match status" value="1"/>
</dbReference>
<dbReference type="PANTHER" id="PTHR10127">
    <property type="entry name" value="DISCOIDIN, CUB, EGF, LAMININ , AND ZINC METALLOPROTEASE DOMAIN CONTAINING"/>
    <property type="match status" value="1"/>
</dbReference>
<feature type="active site" evidence="1">
    <location>
        <position position="283"/>
    </location>
</feature>
<dbReference type="SUPFAM" id="SSF49899">
    <property type="entry name" value="Concanavalin A-like lectins/glucanases"/>
    <property type="match status" value="1"/>
</dbReference>
<feature type="signal peptide" evidence="2">
    <location>
        <begin position="1"/>
        <end position="16"/>
    </location>
</feature>
<keyword evidence="2" id="KW-0732">Signal</keyword>
<feature type="compositionally biased region" description="Basic and acidic residues" evidence="3">
    <location>
        <begin position="111"/>
        <end position="122"/>
    </location>
</feature>
<dbReference type="Gene3D" id="3.40.390.10">
    <property type="entry name" value="Collagenase (Catalytic Domain)"/>
    <property type="match status" value="1"/>
</dbReference>
<organism evidence="4 5">
    <name type="scientific">Owenia fusiformis</name>
    <name type="common">Polychaete worm</name>
    <dbReference type="NCBI Taxonomy" id="6347"/>
    <lineage>
        <taxon>Eukaryota</taxon>
        <taxon>Metazoa</taxon>
        <taxon>Spiralia</taxon>
        <taxon>Lophotrochozoa</taxon>
        <taxon>Annelida</taxon>
        <taxon>Polychaeta</taxon>
        <taxon>Sedentaria</taxon>
        <taxon>Canalipalpata</taxon>
        <taxon>Sabellida</taxon>
        <taxon>Oweniida</taxon>
        <taxon>Oweniidae</taxon>
        <taxon>Owenia</taxon>
    </lineage>
</organism>